<dbReference type="SMART" id="SM01042">
    <property type="entry name" value="Brr6_like_C_C"/>
    <property type="match status" value="1"/>
</dbReference>
<organism evidence="4 5">
    <name type="scientific">Piedraia hortae CBS 480.64</name>
    <dbReference type="NCBI Taxonomy" id="1314780"/>
    <lineage>
        <taxon>Eukaryota</taxon>
        <taxon>Fungi</taxon>
        <taxon>Dikarya</taxon>
        <taxon>Ascomycota</taxon>
        <taxon>Pezizomycotina</taxon>
        <taxon>Dothideomycetes</taxon>
        <taxon>Dothideomycetidae</taxon>
        <taxon>Capnodiales</taxon>
        <taxon>Piedraiaceae</taxon>
        <taxon>Piedraia</taxon>
    </lineage>
</organism>
<keyword evidence="2" id="KW-0812">Transmembrane</keyword>
<feature type="compositionally biased region" description="Polar residues" evidence="1">
    <location>
        <begin position="16"/>
        <end position="27"/>
    </location>
</feature>
<evidence type="ECO:0000313" key="5">
    <source>
        <dbReference type="Proteomes" id="UP000799421"/>
    </source>
</evidence>
<keyword evidence="2" id="KW-0472">Membrane</keyword>
<gene>
    <name evidence="4" type="ORF">K470DRAFT_267916</name>
</gene>
<evidence type="ECO:0000256" key="1">
    <source>
        <dbReference type="SAM" id="MobiDB-lite"/>
    </source>
</evidence>
<evidence type="ECO:0000259" key="3">
    <source>
        <dbReference type="SMART" id="SM01042"/>
    </source>
</evidence>
<feature type="compositionally biased region" description="Polar residues" evidence="1">
    <location>
        <begin position="38"/>
        <end position="47"/>
    </location>
</feature>
<feature type="compositionally biased region" description="Basic and acidic residues" evidence="1">
    <location>
        <begin position="137"/>
        <end position="150"/>
    </location>
</feature>
<dbReference type="Proteomes" id="UP000799421">
    <property type="component" value="Unassembled WGS sequence"/>
</dbReference>
<reference evidence="4" key="1">
    <citation type="journal article" date="2020" name="Stud. Mycol.">
        <title>101 Dothideomycetes genomes: a test case for predicting lifestyles and emergence of pathogens.</title>
        <authorList>
            <person name="Haridas S."/>
            <person name="Albert R."/>
            <person name="Binder M."/>
            <person name="Bloem J."/>
            <person name="Labutti K."/>
            <person name="Salamov A."/>
            <person name="Andreopoulos B."/>
            <person name="Baker S."/>
            <person name="Barry K."/>
            <person name="Bills G."/>
            <person name="Bluhm B."/>
            <person name="Cannon C."/>
            <person name="Castanera R."/>
            <person name="Culley D."/>
            <person name="Daum C."/>
            <person name="Ezra D."/>
            <person name="Gonzalez J."/>
            <person name="Henrissat B."/>
            <person name="Kuo A."/>
            <person name="Liang C."/>
            <person name="Lipzen A."/>
            <person name="Lutzoni F."/>
            <person name="Magnuson J."/>
            <person name="Mondo S."/>
            <person name="Nolan M."/>
            <person name="Ohm R."/>
            <person name="Pangilinan J."/>
            <person name="Park H.-J."/>
            <person name="Ramirez L."/>
            <person name="Alfaro M."/>
            <person name="Sun H."/>
            <person name="Tritt A."/>
            <person name="Yoshinaga Y."/>
            <person name="Zwiers L.-H."/>
            <person name="Turgeon B."/>
            <person name="Goodwin S."/>
            <person name="Spatafora J."/>
            <person name="Crous P."/>
            <person name="Grigoriev I."/>
        </authorList>
    </citation>
    <scope>NUCLEOTIDE SEQUENCE</scope>
    <source>
        <strain evidence="4">CBS 480.64</strain>
    </source>
</reference>
<evidence type="ECO:0000256" key="2">
    <source>
        <dbReference type="SAM" id="Phobius"/>
    </source>
</evidence>
<dbReference type="GO" id="GO:0031965">
    <property type="term" value="C:nuclear membrane"/>
    <property type="evidence" value="ECO:0007669"/>
    <property type="project" value="InterPro"/>
</dbReference>
<dbReference type="InterPro" id="IPR018767">
    <property type="entry name" value="Brl1/Brr6_dom"/>
</dbReference>
<feature type="compositionally biased region" description="Basic and acidic residues" evidence="1">
    <location>
        <begin position="1"/>
        <end position="10"/>
    </location>
</feature>
<dbReference type="InterPro" id="IPR040202">
    <property type="entry name" value="Brl1/Brr6"/>
</dbReference>
<feature type="domain" description="Brl1/Brr6" evidence="3">
    <location>
        <begin position="219"/>
        <end position="352"/>
    </location>
</feature>
<feature type="region of interest" description="Disordered" evidence="1">
    <location>
        <begin position="130"/>
        <end position="197"/>
    </location>
</feature>
<keyword evidence="2" id="KW-1133">Transmembrane helix</keyword>
<proteinExistence type="predicted"/>
<dbReference type="OrthoDB" id="5961at2759"/>
<name>A0A6A7C925_9PEZI</name>
<dbReference type="GO" id="GO:0006998">
    <property type="term" value="P:nuclear envelope organization"/>
    <property type="evidence" value="ECO:0007669"/>
    <property type="project" value="InterPro"/>
</dbReference>
<feature type="transmembrane region" description="Helical" evidence="2">
    <location>
        <begin position="329"/>
        <end position="349"/>
    </location>
</feature>
<feature type="region of interest" description="Disordered" evidence="1">
    <location>
        <begin position="1"/>
        <end position="118"/>
    </location>
</feature>
<feature type="transmembrane region" description="Helical" evidence="2">
    <location>
        <begin position="225"/>
        <end position="246"/>
    </location>
</feature>
<keyword evidence="5" id="KW-1185">Reference proteome</keyword>
<dbReference type="GO" id="GO:0055088">
    <property type="term" value="P:lipid homeostasis"/>
    <property type="evidence" value="ECO:0007669"/>
    <property type="project" value="InterPro"/>
</dbReference>
<dbReference type="AlphaFoldDB" id="A0A6A7C925"/>
<dbReference type="PANTHER" id="PTHR28136">
    <property type="entry name" value="NUCLEUS EXPORT PROTEIN BRR6"/>
    <property type="match status" value="1"/>
</dbReference>
<dbReference type="Pfam" id="PF10104">
    <property type="entry name" value="Brr6_like_C_C"/>
    <property type="match status" value="1"/>
</dbReference>
<dbReference type="PANTHER" id="PTHR28136:SF1">
    <property type="entry name" value="NUCLEUS EXPORT PROTEIN BRL1"/>
    <property type="match status" value="1"/>
</dbReference>
<dbReference type="EMBL" id="MU005959">
    <property type="protein sequence ID" value="KAF2863913.1"/>
    <property type="molecule type" value="Genomic_DNA"/>
</dbReference>
<evidence type="ECO:0000313" key="4">
    <source>
        <dbReference type="EMBL" id="KAF2863913.1"/>
    </source>
</evidence>
<accession>A0A6A7C925</accession>
<sequence>MAQRFSHESPMDFEFQNGTGPIDTQSPFARLGQRFPPGSSNKMSFNFDSPEKRPFHPTTTTPGKHQLPAFNSLFTTPRKVTNEMDDSSAGETPKSPEAQDDVSDATPEQKPLFRSNGRRDSWIYRLKSKLNSPGRGEIPRVDPTEGTEKRITKRRRREVDRKLSRRKRRRGSASTSSSDADGEDGVLRRPRRQGSHQNENWLSSTFTFIGRHPTVPHILSYYAQLAFNIFLLTAIAYLLYCFWSAVQGDVDKKSHEAMAEIMIEMAACAKQYKNNDCDKVSLPAMEAVCANWERCMNQDPSKLVGRAHVGARTFAEIYNSFVEPISWKAAGFTFAIVVAAFTLSNLAFVSFRRSEAMAYAPPPYYPPPPQQNQQRYDLPQQQQHWNMNIEGSPVRKIMY</sequence>
<protein>
    <recommendedName>
        <fullName evidence="3">Brl1/Brr6 domain-containing protein</fullName>
    </recommendedName>
</protein>